<sequence>MESIFIQLSETKLIILKHSGLPGSAQHTSCCLLF</sequence>
<organism evidence="1">
    <name type="scientific">Anguilla anguilla</name>
    <name type="common">European freshwater eel</name>
    <name type="synonym">Muraena anguilla</name>
    <dbReference type="NCBI Taxonomy" id="7936"/>
    <lineage>
        <taxon>Eukaryota</taxon>
        <taxon>Metazoa</taxon>
        <taxon>Chordata</taxon>
        <taxon>Craniata</taxon>
        <taxon>Vertebrata</taxon>
        <taxon>Euteleostomi</taxon>
        <taxon>Actinopterygii</taxon>
        <taxon>Neopterygii</taxon>
        <taxon>Teleostei</taxon>
        <taxon>Anguilliformes</taxon>
        <taxon>Anguillidae</taxon>
        <taxon>Anguilla</taxon>
    </lineage>
</organism>
<reference evidence="1" key="2">
    <citation type="journal article" date="2015" name="Fish Shellfish Immunol.">
        <title>Early steps in the European eel (Anguilla anguilla)-Vibrio vulnificus interaction in the gills: Role of the RtxA13 toxin.</title>
        <authorList>
            <person name="Callol A."/>
            <person name="Pajuelo D."/>
            <person name="Ebbesson L."/>
            <person name="Teles M."/>
            <person name="MacKenzie S."/>
            <person name="Amaro C."/>
        </authorList>
    </citation>
    <scope>NUCLEOTIDE SEQUENCE</scope>
</reference>
<protein>
    <submittedName>
        <fullName evidence="1">Uncharacterized protein</fullName>
    </submittedName>
</protein>
<proteinExistence type="predicted"/>
<accession>A0A0E9PNX4</accession>
<dbReference type="AlphaFoldDB" id="A0A0E9PNX4"/>
<reference evidence="1" key="1">
    <citation type="submission" date="2014-11" db="EMBL/GenBank/DDBJ databases">
        <authorList>
            <person name="Amaro Gonzalez C."/>
        </authorList>
    </citation>
    <scope>NUCLEOTIDE SEQUENCE</scope>
</reference>
<name>A0A0E9PNX4_ANGAN</name>
<evidence type="ECO:0000313" key="1">
    <source>
        <dbReference type="EMBL" id="JAH06316.1"/>
    </source>
</evidence>
<dbReference type="EMBL" id="GBXM01102261">
    <property type="protein sequence ID" value="JAH06316.1"/>
    <property type="molecule type" value="Transcribed_RNA"/>
</dbReference>